<dbReference type="EMBL" id="CP058649">
    <property type="protein sequence ID" value="QUI24537.1"/>
    <property type="molecule type" value="Genomic_DNA"/>
</dbReference>
<keyword evidence="5 7" id="KW-1133">Transmembrane helix</keyword>
<dbReference type="PANTHER" id="PTHR43005">
    <property type="entry name" value="BLR7065 PROTEIN"/>
    <property type="match status" value="1"/>
</dbReference>
<name>A0A8J8SIK4_9FIRM</name>
<reference evidence="9" key="1">
    <citation type="submission" date="2020-07" db="EMBL/GenBank/DDBJ databases">
        <title>Vallitalea pronyensis genome.</title>
        <authorList>
            <person name="Postec A."/>
        </authorList>
    </citation>
    <scope>NUCLEOTIDE SEQUENCE</scope>
    <source>
        <strain evidence="9">FatNI3</strain>
    </source>
</reference>
<evidence type="ECO:0000313" key="9">
    <source>
        <dbReference type="EMBL" id="QUI24537.1"/>
    </source>
</evidence>
<keyword evidence="2 7" id="KW-0813">Transport</keyword>
<evidence type="ECO:0000313" key="10">
    <source>
        <dbReference type="Proteomes" id="UP000683246"/>
    </source>
</evidence>
<evidence type="ECO:0000256" key="1">
    <source>
        <dbReference type="ARBA" id="ARBA00004651"/>
    </source>
</evidence>
<dbReference type="Proteomes" id="UP000683246">
    <property type="component" value="Chromosome"/>
</dbReference>
<feature type="transmembrane region" description="Helical" evidence="7">
    <location>
        <begin position="165"/>
        <end position="188"/>
    </location>
</feature>
<gene>
    <name evidence="9" type="ORF">HZI73_20510</name>
</gene>
<comment type="subcellular location">
    <subcellularLocation>
        <location evidence="1 7">Cell membrane</location>
        <topology evidence="1 7">Multi-pass membrane protein</topology>
    </subcellularLocation>
</comment>
<dbReference type="Gene3D" id="1.10.3720.10">
    <property type="entry name" value="MetI-like"/>
    <property type="match status" value="1"/>
</dbReference>
<comment type="similarity">
    <text evidence="7">Belongs to the binding-protein-dependent transport system permease family.</text>
</comment>
<dbReference type="PROSITE" id="PS50928">
    <property type="entry name" value="ABC_TM1"/>
    <property type="match status" value="1"/>
</dbReference>
<dbReference type="SUPFAM" id="SSF161098">
    <property type="entry name" value="MetI-like"/>
    <property type="match status" value="1"/>
</dbReference>
<evidence type="ECO:0000259" key="8">
    <source>
        <dbReference type="PROSITE" id="PS50928"/>
    </source>
</evidence>
<keyword evidence="10" id="KW-1185">Reference proteome</keyword>
<dbReference type="GO" id="GO:0005886">
    <property type="term" value="C:plasma membrane"/>
    <property type="evidence" value="ECO:0007669"/>
    <property type="project" value="UniProtKB-SubCell"/>
</dbReference>
<evidence type="ECO:0000256" key="3">
    <source>
        <dbReference type="ARBA" id="ARBA00022475"/>
    </source>
</evidence>
<evidence type="ECO:0000256" key="7">
    <source>
        <dbReference type="RuleBase" id="RU363032"/>
    </source>
</evidence>
<organism evidence="9 10">
    <name type="scientific">Vallitalea pronyensis</name>
    <dbReference type="NCBI Taxonomy" id="1348613"/>
    <lineage>
        <taxon>Bacteria</taxon>
        <taxon>Bacillati</taxon>
        <taxon>Bacillota</taxon>
        <taxon>Clostridia</taxon>
        <taxon>Lachnospirales</taxon>
        <taxon>Vallitaleaceae</taxon>
        <taxon>Vallitalea</taxon>
    </lineage>
</organism>
<dbReference type="GO" id="GO:0055085">
    <property type="term" value="P:transmembrane transport"/>
    <property type="evidence" value="ECO:0007669"/>
    <property type="project" value="InterPro"/>
</dbReference>
<keyword evidence="3" id="KW-1003">Cell membrane</keyword>
<dbReference type="AlphaFoldDB" id="A0A8J8SIK4"/>
<accession>A0A8J8SIK4</accession>
<feature type="domain" description="ABC transmembrane type-1" evidence="8">
    <location>
        <begin position="78"/>
        <end position="292"/>
    </location>
</feature>
<keyword evidence="6 7" id="KW-0472">Membrane</keyword>
<dbReference type="InterPro" id="IPR000515">
    <property type="entry name" value="MetI-like"/>
</dbReference>
<keyword evidence="4 7" id="KW-0812">Transmembrane</keyword>
<dbReference type="RefSeq" id="WP_212695228.1">
    <property type="nucleotide sequence ID" value="NZ_CP058649.1"/>
</dbReference>
<dbReference type="PANTHER" id="PTHR43005:SF1">
    <property type="entry name" value="SPERMIDINE_PUTRESCINE TRANSPORT SYSTEM PERMEASE PROTEIN"/>
    <property type="match status" value="1"/>
</dbReference>
<evidence type="ECO:0000256" key="5">
    <source>
        <dbReference type="ARBA" id="ARBA00022989"/>
    </source>
</evidence>
<dbReference type="InterPro" id="IPR035906">
    <property type="entry name" value="MetI-like_sf"/>
</dbReference>
<evidence type="ECO:0000256" key="6">
    <source>
        <dbReference type="ARBA" id="ARBA00023136"/>
    </source>
</evidence>
<protein>
    <submittedName>
        <fullName evidence="9">Sugar ABC transporter permease</fullName>
    </submittedName>
</protein>
<sequence length="299" mass="33871">MERILRHGISERIKDKIFLITILSPALLLLCFSIFIPILKSVYMSFFDLSLTNMTNPVFNGLKNYQEVLTEGAFLHAFKITVTYVMLIVSIQFVLGMLLSLLLNKEFRGRRVLRSIVLIPWIVPTIVVALLWMWIFQADYGLMNYVLMKIGILAEPTKWVADPNLALVAVIVAALWRQLPFMATMLLAGMQSIPQELVEAGTIDGANKWQLFRHITLPFLKNVIKTVTLVAIIENFKMFPLFWIMTAGGPMNKTTTLAVLSYQTSFIELDIGKGAAIGTLWLIILMIISAIYNKLLTEK</sequence>
<dbReference type="CDD" id="cd06261">
    <property type="entry name" value="TM_PBP2"/>
    <property type="match status" value="1"/>
</dbReference>
<proteinExistence type="inferred from homology"/>
<dbReference type="Pfam" id="PF00528">
    <property type="entry name" value="BPD_transp_1"/>
    <property type="match status" value="1"/>
</dbReference>
<evidence type="ECO:0000256" key="4">
    <source>
        <dbReference type="ARBA" id="ARBA00022692"/>
    </source>
</evidence>
<feature type="transmembrane region" description="Helical" evidence="7">
    <location>
        <begin position="17"/>
        <end position="39"/>
    </location>
</feature>
<feature type="transmembrane region" description="Helical" evidence="7">
    <location>
        <begin position="115"/>
        <end position="135"/>
    </location>
</feature>
<feature type="transmembrane region" description="Helical" evidence="7">
    <location>
        <begin position="271"/>
        <end position="292"/>
    </location>
</feature>
<dbReference type="KEGG" id="vpy:HZI73_20510"/>
<evidence type="ECO:0000256" key="2">
    <source>
        <dbReference type="ARBA" id="ARBA00022448"/>
    </source>
</evidence>
<feature type="transmembrane region" description="Helical" evidence="7">
    <location>
        <begin position="82"/>
        <end position="103"/>
    </location>
</feature>
<feature type="transmembrane region" description="Helical" evidence="7">
    <location>
        <begin position="223"/>
        <end position="245"/>
    </location>
</feature>